<dbReference type="Pfam" id="PF01529">
    <property type="entry name" value="DHHC"/>
    <property type="match status" value="1"/>
</dbReference>
<comment type="domain">
    <text evidence="7">The DHHC domain is required for palmitoyltransferase activity.</text>
</comment>
<keyword evidence="5 7" id="KW-0472">Membrane</keyword>
<dbReference type="GO" id="GO:0016020">
    <property type="term" value="C:membrane"/>
    <property type="evidence" value="ECO:0007669"/>
    <property type="project" value="UniProtKB-SubCell"/>
</dbReference>
<keyword evidence="6 7" id="KW-0012">Acyltransferase</keyword>
<feature type="transmembrane region" description="Helical" evidence="7">
    <location>
        <begin position="118"/>
        <end position="140"/>
    </location>
</feature>
<dbReference type="AlphaFoldDB" id="A0A0L0G9B8"/>
<evidence type="ECO:0000256" key="4">
    <source>
        <dbReference type="ARBA" id="ARBA00022989"/>
    </source>
</evidence>
<dbReference type="RefSeq" id="XP_014159477.1">
    <property type="nucleotide sequence ID" value="XM_014304002.1"/>
</dbReference>
<comment type="catalytic activity">
    <reaction evidence="7">
        <text>L-cysteinyl-[protein] + hexadecanoyl-CoA = S-hexadecanoyl-L-cysteinyl-[protein] + CoA</text>
        <dbReference type="Rhea" id="RHEA:36683"/>
        <dbReference type="Rhea" id="RHEA-COMP:10131"/>
        <dbReference type="Rhea" id="RHEA-COMP:11032"/>
        <dbReference type="ChEBI" id="CHEBI:29950"/>
        <dbReference type="ChEBI" id="CHEBI:57287"/>
        <dbReference type="ChEBI" id="CHEBI:57379"/>
        <dbReference type="ChEBI" id="CHEBI:74151"/>
        <dbReference type="EC" id="2.3.1.225"/>
    </reaction>
</comment>
<sequence>MPTRLYSASYLWHRVSPAFPVIAAVLVIYDFATLFKASMTDPGYIPREREDDSDDMAPLYRALQIGSQTVQCKWCNTCNFYRPPRAVHCSVCDNCVENFDHHCPWVGNCIAKRNYGVFVTWLFLSVVYAFYIAALCAVKINDKYSSAGEPGVHDLFSENWAEWTIIFYIAVLMIPVGGLACLHITLLYRGLTTNEMINGKYDKRSPYDRGACGNLVYILCGPRQPSFVRPRKKRVVQADGKVKWIRSEYPPVPATVMPRSVHVWRHGTSVEEDDVPTSICMQEIPPETPT</sequence>
<keyword evidence="10" id="KW-1185">Reference proteome</keyword>
<dbReference type="EC" id="2.3.1.225" evidence="7"/>
<evidence type="ECO:0000256" key="3">
    <source>
        <dbReference type="ARBA" id="ARBA00022692"/>
    </source>
</evidence>
<keyword evidence="2 7" id="KW-0808">Transferase</keyword>
<comment type="similarity">
    <text evidence="7">Belongs to the DHHC palmitoyltransferase family.</text>
</comment>
<dbReference type="InterPro" id="IPR039859">
    <property type="entry name" value="PFA4/ZDH16/20/ERF2-like"/>
</dbReference>
<evidence type="ECO:0000256" key="2">
    <source>
        <dbReference type="ARBA" id="ARBA00022679"/>
    </source>
</evidence>
<evidence type="ECO:0000313" key="9">
    <source>
        <dbReference type="EMBL" id="KNC85575.1"/>
    </source>
</evidence>
<dbReference type="Proteomes" id="UP000054560">
    <property type="component" value="Unassembled WGS sequence"/>
</dbReference>
<proteinExistence type="inferred from homology"/>
<gene>
    <name evidence="9" type="ORF">SARC_02233</name>
</gene>
<protein>
    <recommendedName>
        <fullName evidence="7">Palmitoyltransferase</fullName>
        <ecNumber evidence="7">2.3.1.225</ecNumber>
    </recommendedName>
</protein>
<evidence type="ECO:0000256" key="5">
    <source>
        <dbReference type="ARBA" id="ARBA00023136"/>
    </source>
</evidence>
<evidence type="ECO:0000256" key="7">
    <source>
        <dbReference type="RuleBase" id="RU079119"/>
    </source>
</evidence>
<evidence type="ECO:0000256" key="6">
    <source>
        <dbReference type="ARBA" id="ARBA00023315"/>
    </source>
</evidence>
<dbReference type="InterPro" id="IPR001594">
    <property type="entry name" value="Palmitoyltrfase_DHHC"/>
</dbReference>
<dbReference type="GeneID" id="25902737"/>
<evidence type="ECO:0000256" key="1">
    <source>
        <dbReference type="ARBA" id="ARBA00004141"/>
    </source>
</evidence>
<dbReference type="EMBL" id="KQ241694">
    <property type="protein sequence ID" value="KNC85575.1"/>
    <property type="molecule type" value="Genomic_DNA"/>
</dbReference>
<dbReference type="GO" id="GO:0019706">
    <property type="term" value="F:protein-cysteine S-palmitoyltransferase activity"/>
    <property type="evidence" value="ECO:0007669"/>
    <property type="project" value="UniProtKB-EC"/>
</dbReference>
<feature type="transmembrane region" description="Helical" evidence="7">
    <location>
        <begin position="12"/>
        <end position="32"/>
    </location>
</feature>
<evidence type="ECO:0000259" key="8">
    <source>
        <dbReference type="Pfam" id="PF01529"/>
    </source>
</evidence>
<keyword evidence="4 7" id="KW-1133">Transmembrane helix</keyword>
<feature type="domain" description="Palmitoyltransferase DHHC" evidence="8">
    <location>
        <begin position="71"/>
        <end position="199"/>
    </location>
</feature>
<name>A0A0L0G9B8_9EUKA</name>
<dbReference type="OrthoDB" id="4096362at2759"/>
<dbReference type="PANTHER" id="PTHR22883">
    <property type="entry name" value="ZINC FINGER DHHC DOMAIN CONTAINING PROTEIN"/>
    <property type="match status" value="1"/>
</dbReference>
<dbReference type="PANTHER" id="PTHR22883:SF488">
    <property type="entry name" value="PALMITOYLTRANSFERASE"/>
    <property type="match status" value="1"/>
</dbReference>
<dbReference type="GO" id="GO:0006612">
    <property type="term" value="P:protein targeting to membrane"/>
    <property type="evidence" value="ECO:0007669"/>
    <property type="project" value="TreeGrafter"/>
</dbReference>
<feature type="transmembrane region" description="Helical" evidence="7">
    <location>
        <begin position="165"/>
        <end position="188"/>
    </location>
</feature>
<keyword evidence="3 7" id="KW-0812">Transmembrane</keyword>
<dbReference type="GO" id="GO:0005783">
    <property type="term" value="C:endoplasmic reticulum"/>
    <property type="evidence" value="ECO:0007669"/>
    <property type="project" value="TreeGrafter"/>
</dbReference>
<dbReference type="STRING" id="667725.A0A0L0G9B8"/>
<organism evidence="9 10">
    <name type="scientific">Sphaeroforma arctica JP610</name>
    <dbReference type="NCBI Taxonomy" id="667725"/>
    <lineage>
        <taxon>Eukaryota</taxon>
        <taxon>Ichthyosporea</taxon>
        <taxon>Ichthyophonida</taxon>
        <taxon>Sphaeroforma</taxon>
    </lineage>
</organism>
<dbReference type="GO" id="GO:0005794">
    <property type="term" value="C:Golgi apparatus"/>
    <property type="evidence" value="ECO:0007669"/>
    <property type="project" value="TreeGrafter"/>
</dbReference>
<dbReference type="eggNOG" id="KOG1311">
    <property type="taxonomic scope" value="Eukaryota"/>
</dbReference>
<comment type="subcellular location">
    <subcellularLocation>
        <location evidence="1">Membrane</location>
        <topology evidence="1">Multi-pass membrane protein</topology>
    </subcellularLocation>
</comment>
<accession>A0A0L0G9B8</accession>
<reference evidence="9 10" key="1">
    <citation type="submission" date="2011-02" db="EMBL/GenBank/DDBJ databases">
        <title>The Genome Sequence of Sphaeroforma arctica JP610.</title>
        <authorList>
            <consortium name="The Broad Institute Genome Sequencing Platform"/>
            <person name="Russ C."/>
            <person name="Cuomo C."/>
            <person name="Young S.K."/>
            <person name="Zeng Q."/>
            <person name="Gargeya S."/>
            <person name="Alvarado L."/>
            <person name="Berlin A."/>
            <person name="Chapman S.B."/>
            <person name="Chen Z."/>
            <person name="Freedman E."/>
            <person name="Gellesch M."/>
            <person name="Goldberg J."/>
            <person name="Griggs A."/>
            <person name="Gujja S."/>
            <person name="Heilman E."/>
            <person name="Heiman D."/>
            <person name="Howarth C."/>
            <person name="Mehta T."/>
            <person name="Neiman D."/>
            <person name="Pearson M."/>
            <person name="Roberts A."/>
            <person name="Saif S."/>
            <person name="Shea T."/>
            <person name="Shenoy N."/>
            <person name="Sisk P."/>
            <person name="Stolte C."/>
            <person name="Sykes S."/>
            <person name="White J."/>
            <person name="Yandava C."/>
            <person name="Burger G."/>
            <person name="Gray M.W."/>
            <person name="Holland P.W.H."/>
            <person name="King N."/>
            <person name="Lang F.B.F."/>
            <person name="Roger A.J."/>
            <person name="Ruiz-Trillo I."/>
            <person name="Haas B."/>
            <person name="Nusbaum C."/>
            <person name="Birren B."/>
        </authorList>
    </citation>
    <scope>NUCLEOTIDE SEQUENCE [LARGE SCALE GENOMIC DNA]</scope>
    <source>
        <strain evidence="9 10">JP610</strain>
    </source>
</reference>
<dbReference type="PROSITE" id="PS50216">
    <property type="entry name" value="DHHC"/>
    <property type="match status" value="1"/>
</dbReference>
<evidence type="ECO:0000313" key="10">
    <source>
        <dbReference type="Proteomes" id="UP000054560"/>
    </source>
</evidence>